<evidence type="ECO:0000313" key="3">
    <source>
        <dbReference type="Proteomes" id="UP000739411"/>
    </source>
</evidence>
<organism evidence="2 3">
    <name type="scientific">Candidatus Dechloromonas phosphorivorans</name>
    <dbReference type="NCBI Taxonomy" id="2899244"/>
    <lineage>
        <taxon>Bacteria</taxon>
        <taxon>Pseudomonadati</taxon>
        <taxon>Pseudomonadota</taxon>
        <taxon>Betaproteobacteria</taxon>
        <taxon>Rhodocyclales</taxon>
        <taxon>Azonexaceae</taxon>
        <taxon>Dechloromonas</taxon>
    </lineage>
</organism>
<accession>A0A935K8Y1</accession>
<evidence type="ECO:0000256" key="1">
    <source>
        <dbReference type="SAM" id="MobiDB-lite"/>
    </source>
</evidence>
<dbReference type="EMBL" id="JADJMS010000009">
    <property type="protein sequence ID" value="MBK7414431.1"/>
    <property type="molecule type" value="Genomic_DNA"/>
</dbReference>
<dbReference type="Proteomes" id="UP000739411">
    <property type="component" value="Unassembled WGS sequence"/>
</dbReference>
<sequence>MNKLESELQRLYFFPSQAWLGAKSESDNPHINLITATGLVRCLVISIKDGGAWQQVAALYQGIQDELELPAPAISVSVEDGYQIWFSLAEPVALQLAQDFMEGLCRKYLAETKAAKLKLRPGKADALKFVPKIPARQDTSERWSAYIDPTMGSMFVEETWLEMTPILDKQAGMLAGLKSTNTEDFHRALSTLQTMPETDASPPADKAESSQFQQSSKNTLDIGNGFSNPKNFLLAVMNDPTAKAEERIQAAIALLPYFGNDIGR</sequence>
<evidence type="ECO:0000313" key="2">
    <source>
        <dbReference type="EMBL" id="MBK7414431.1"/>
    </source>
</evidence>
<gene>
    <name evidence="2" type="ORF">IPJ38_04230</name>
</gene>
<reference evidence="2 3" key="1">
    <citation type="submission" date="2020-10" db="EMBL/GenBank/DDBJ databases">
        <title>Connecting structure to function with the recovery of over 1000 high-quality activated sludge metagenome-assembled genomes encoding full-length rRNA genes using long-read sequencing.</title>
        <authorList>
            <person name="Singleton C.M."/>
            <person name="Petriglieri F."/>
            <person name="Kristensen J.M."/>
            <person name="Kirkegaard R.H."/>
            <person name="Michaelsen T.Y."/>
            <person name="Andersen M.H."/>
            <person name="Karst S.M."/>
            <person name="Dueholm M.S."/>
            <person name="Nielsen P.H."/>
            <person name="Albertsen M."/>
        </authorList>
    </citation>
    <scope>NUCLEOTIDE SEQUENCE [LARGE SCALE GENOMIC DNA]</scope>
    <source>
        <strain evidence="2">EsbW_18-Q3-R4-48_BATAC.463</strain>
    </source>
</reference>
<feature type="compositionally biased region" description="Polar residues" evidence="1">
    <location>
        <begin position="209"/>
        <end position="221"/>
    </location>
</feature>
<proteinExistence type="predicted"/>
<comment type="caution">
    <text evidence="2">The sequence shown here is derived from an EMBL/GenBank/DDBJ whole genome shotgun (WGS) entry which is preliminary data.</text>
</comment>
<name>A0A935K8Y1_9RHOO</name>
<dbReference type="AlphaFoldDB" id="A0A935K8Y1"/>
<protein>
    <submittedName>
        <fullName evidence="2">Uncharacterized protein</fullName>
    </submittedName>
</protein>
<feature type="region of interest" description="Disordered" evidence="1">
    <location>
        <begin position="195"/>
        <end position="221"/>
    </location>
</feature>